<evidence type="ECO:0000256" key="2">
    <source>
        <dbReference type="ARBA" id="ARBA00015195"/>
    </source>
</evidence>
<dbReference type="RefSeq" id="WP_123105344.1">
    <property type="nucleotide sequence ID" value="NZ_CP127527.1"/>
</dbReference>
<evidence type="ECO:0000256" key="1">
    <source>
        <dbReference type="ARBA" id="ARBA00004496"/>
    </source>
</evidence>
<gene>
    <name evidence="11" type="ORF">EC580_11940</name>
</gene>
<dbReference type="PANTHER" id="PTHR34981">
    <property type="entry name" value="CELL DIVISION PROTEIN ZAPA"/>
    <property type="match status" value="1"/>
</dbReference>
<evidence type="ECO:0000256" key="9">
    <source>
        <dbReference type="ARBA" id="ARBA00033158"/>
    </source>
</evidence>
<comment type="function">
    <text evidence="7">Activator of cell division through the inhibition of FtsZ GTPase activity, therefore promoting FtsZ assembly into bundles of protofilaments necessary for the formation of the division Z ring. It is recruited early at mid-cell but it is not essential for cell division.</text>
</comment>
<dbReference type="InterPro" id="IPR007838">
    <property type="entry name" value="Cell_div_ZapA-like"/>
</dbReference>
<comment type="caution">
    <text evidence="11">The sequence shown here is derived from an EMBL/GenBank/DDBJ whole genome shotgun (WGS) entry which is preliminary data.</text>
</comment>
<name>A0A3M8QSQ9_9PROT</name>
<evidence type="ECO:0000256" key="10">
    <source>
        <dbReference type="SAM" id="Coils"/>
    </source>
</evidence>
<dbReference type="GO" id="GO:0043093">
    <property type="term" value="P:FtsZ-dependent cytokinesis"/>
    <property type="evidence" value="ECO:0007669"/>
    <property type="project" value="TreeGrafter"/>
</dbReference>
<evidence type="ECO:0000256" key="3">
    <source>
        <dbReference type="ARBA" id="ARBA00022490"/>
    </source>
</evidence>
<evidence type="ECO:0000256" key="4">
    <source>
        <dbReference type="ARBA" id="ARBA00022618"/>
    </source>
</evidence>
<keyword evidence="6" id="KW-0131">Cell cycle</keyword>
<comment type="subunit">
    <text evidence="8">Homodimer. Interacts with FtsZ.</text>
</comment>
<evidence type="ECO:0000256" key="5">
    <source>
        <dbReference type="ARBA" id="ARBA00023210"/>
    </source>
</evidence>
<dbReference type="InterPro" id="IPR042233">
    <property type="entry name" value="Cell_div_ZapA_N"/>
</dbReference>
<sequence length="103" mass="11188">MDRSAAEAMEHLTITLLGQSYQIACPVEEQGLVQEAVTLLQGQIETVRARGRAASKERTVLMVAVNLAADLMRARQSLQAQETALAGLEKRLRVLVDTARAEG</sequence>
<protein>
    <recommendedName>
        <fullName evidence="2">Cell division protein ZapA</fullName>
    </recommendedName>
    <alternativeName>
        <fullName evidence="9">Z ring-associated protein ZapA</fullName>
    </alternativeName>
</protein>
<dbReference type="InterPro" id="IPR036192">
    <property type="entry name" value="Cell_div_ZapA-like_sf"/>
</dbReference>
<evidence type="ECO:0000256" key="6">
    <source>
        <dbReference type="ARBA" id="ARBA00023306"/>
    </source>
</evidence>
<dbReference type="GO" id="GO:0032153">
    <property type="term" value="C:cell division site"/>
    <property type="evidence" value="ECO:0007669"/>
    <property type="project" value="TreeGrafter"/>
</dbReference>
<keyword evidence="3" id="KW-0963">Cytoplasm</keyword>
<dbReference type="PANTHER" id="PTHR34981:SF1">
    <property type="entry name" value="CELL DIVISION PROTEIN ZAPA"/>
    <property type="match status" value="1"/>
</dbReference>
<keyword evidence="10" id="KW-0175">Coiled coil</keyword>
<dbReference type="GO" id="GO:0000917">
    <property type="term" value="P:division septum assembly"/>
    <property type="evidence" value="ECO:0007669"/>
    <property type="project" value="UniProtKB-KW"/>
</dbReference>
<dbReference type="AlphaFoldDB" id="A0A3M8QSQ9"/>
<proteinExistence type="predicted"/>
<dbReference type="GO" id="GO:0000921">
    <property type="term" value="P:septin ring assembly"/>
    <property type="evidence" value="ECO:0007669"/>
    <property type="project" value="TreeGrafter"/>
</dbReference>
<comment type="subcellular location">
    <subcellularLocation>
        <location evidence="1">Cytoplasm</location>
    </subcellularLocation>
</comment>
<dbReference type="GO" id="GO:0030428">
    <property type="term" value="C:cell septum"/>
    <property type="evidence" value="ECO:0007669"/>
    <property type="project" value="TreeGrafter"/>
</dbReference>
<dbReference type="SUPFAM" id="SSF102829">
    <property type="entry name" value="Cell division protein ZapA-like"/>
    <property type="match status" value="1"/>
</dbReference>
<dbReference type="OrthoDB" id="5298864at2"/>
<organism evidence="11">
    <name type="scientific">Acidithiobacillus sulfuriphilus</name>
    <dbReference type="NCBI Taxonomy" id="1867749"/>
    <lineage>
        <taxon>Bacteria</taxon>
        <taxon>Pseudomonadati</taxon>
        <taxon>Pseudomonadota</taxon>
        <taxon>Acidithiobacillia</taxon>
        <taxon>Acidithiobacillales</taxon>
        <taxon>Acidithiobacillaceae</taxon>
        <taxon>Acidithiobacillus</taxon>
    </lineage>
</organism>
<keyword evidence="5" id="KW-0717">Septation</keyword>
<evidence type="ECO:0000313" key="11">
    <source>
        <dbReference type="EMBL" id="RNF59217.1"/>
    </source>
</evidence>
<dbReference type="GO" id="GO:0005829">
    <property type="term" value="C:cytosol"/>
    <property type="evidence" value="ECO:0007669"/>
    <property type="project" value="TreeGrafter"/>
</dbReference>
<feature type="coiled-coil region" evidence="10">
    <location>
        <begin position="71"/>
        <end position="98"/>
    </location>
</feature>
<keyword evidence="4 11" id="KW-0132">Cell division</keyword>
<dbReference type="EMBL" id="RIZI01000188">
    <property type="protein sequence ID" value="RNF59217.1"/>
    <property type="molecule type" value="Genomic_DNA"/>
</dbReference>
<reference evidence="11" key="1">
    <citation type="submission" date="2018-10" db="EMBL/GenBank/DDBJ databases">
        <title>Acidithiobacillus sulfuriphilus sp. nov.: an extremely acidophilic sulfur-oxidizing chemolithotroph isolated from a neutral pH environment.</title>
        <authorList>
            <person name="Falagan C."/>
            <person name="Moya-Beltran A."/>
            <person name="Quatrini R."/>
            <person name="Johnson D.B."/>
        </authorList>
    </citation>
    <scope>NUCLEOTIDE SEQUENCE [LARGE SCALE GENOMIC DNA]</scope>
    <source>
        <strain evidence="11">CJ-2</strain>
    </source>
</reference>
<evidence type="ECO:0000256" key="8">
    <source>
        <dbReference type="ARBA" id="ARBA00026068"/>
    </source>
</evidence>
<evidence type="ECO:0000256" key="7">
    <source>
        <dbReference type="ARBA" id="ARBA00024910"/>
    </source>
</evidence>
<dbReference type="Gene3D" id="3.30.160.880">
    <property type="entry name" value="Cell division protein ZapA protomer, N-terminal domain"/>
    <property type="match status" value="1"/>
</dbReference>
<dbReference type="Pfam" id="PF05164">
    <property type="entry name" value="ZapA"/>
    <property type="match status" value="1"/>
</dbReference>
<accession>A0A3M8QSQ9</accession>